<keyword evidence="1" id="KW-0732">Signal</keyword>
<feature type="signal peptide" evidence="1">
    <location>
        <begin position="1"/>
        <end position="23"/>
    </location>
</feature>
<organism evidence="2 3">
    <name type="scientific">Seminavis robusta</name>
    <dbReference type="NCBI Taxonomy" id="568900"/>
    <lineage>
        <taxon>Eukaryota</taxon>
        <taxon>Sar</taxon>
        <taxon>Stramenopiles</taxon>
        <taxon>Ochrophyta</taxon>
        <taxon>Bacillariophyta</taxon>
        <taxon>Bacillariophyceae</taxon>
        <taxon>Bacillariophycidae</taxon>
        <taxon>Naviculales</taxon>
        <taxon>Naviculaceae</taxon>
        <taxon>Seminavis</taxon>
    </lineage>
</organism>
<keyword evidence="3" id="KW-1185">Reference proteome</keyword>
<proteinExistence type="predicted"/>
<gene>
    <name evidence="2" type="ORF">SEMRO_468_G149170.1</name>
</gene>
<sequence>MIQFPSSALLLLSLCLLVSSTSGQEWWLTSEDDNGSNKPPVFPTACVKMALYNNTQCEGHPTQQVKYPTWQRPNDCPCFKDPTHPYASVDGQYCDTSQEIYHLSIYPLDGHCQTNQYTKSFAPVKIAVPAGQCYLGFKIKHCKQGPCIGDDDSEEVVEGNVSTILQRYLQNAGEAAESFLRGGASMNVN</sequence>
<feature type="chain" id="PRO_5040173609" evidence="1">
    <location>
        <begin position="24"/>
        <end position="189"/>
    </location>
</feature>
<evidence type="ECO:0000256" key="1">
    <source>
        <dbReference type="SAM" id="SignalP"/>
    </source>
</evidence>
<comment type="caution">
    <text evidence="2">The sequence shown here is derived from an EMBL/GenBank/DDBJ whole genome shotgun (WGS) entry which is preliminary data.</text>
</comment>
<evidence type="ECO:0000313" key="3">
    <source>
        <dbReference type="Proteomes" id="UP001153069"/>
    </source>
</evidence>
<evidence type="ECO:0000313" key="2">
    <source>
        <dbReference type="EMBL" id="CAB9511108.1"/>
    </source>
</evidence>
<reference evidence="2" key="1">
    <citation type="submission" date="2020-06" db="EMBL/GenBank/DDBJ databases">
        <authorList>
            <consortium name="Plant Systems Biology data submission"/>
        </authorList>
    </citation>
    <scope>NUCLEOTIDE SEQUENCE</scope>
    <source>
        <strain evidence="2">D6</strain>
    </source>
</reference>
<protein>
    <submittedName>
        <fullName evidence="2">Uncharacterized protein</fullName>
    </submittedName>
</protein>
<accession>A0A9N8HHW8</accession>
<dbReference type="EMBL" id="CAICTM010000467">
    <property type="protein sequence ID" value="CAB9511108.1"/>
    <property type="molecule type" value="Genomic_DNA"/>
</dbReference>
<dbReference type="AlphaFoldDB" id="A0A9N8HHW8"/>
<dbReference type="Proteomes" id="UP001153069">
    <property type="component" value="Unassembled WGS sequence"/>
</dbReference>
<name>A0A9N8HHW8_9STRA</name>